<gene>
    <name evidence="2" type="ORF">BSTEL_1526</name>
</gene>
<accession>A0A087DIR5</accession>
<name>A0A087DIR5_9BIFI</name>
<organism evidence="2 3">
    <name type="scientific">Bifidobacterium stellenboschense</name>
    <dbReference type="NCBI Taxonomy" id="762211"/>
    <lineage>
        <taxon>Bacteria</taxon>
        <taxon>Bacillati</taxon>
        <taxon>Actinomycetota</taxon>
        <taxon>Actinomycetes</taxon>
        <taxon>Bifidobacteriales</taxon>
        <taxon>Bifidobacteriaceae</taxon>
        <taxon>Bifidobacterium</taxon>
    </lineage>
</organism>
<sequence>MYLRNGQRDDQKAAHEEIAPASVPHALGQPFSEPIAHAAEPTDHPQSA</sequence>
<keyword evidence="3" id="KW-1185">Reference proteome</keyword>
<dbReference type="Proteomes" id="UP000029004">
    <property type="component" value="Unassembled WGS sequence"/>
</dbReference>
<evidence type="ECO:0000313" key="2">
    <source>
        <dbReference type="EMBL" id="KFI95415.1"/>
    </source>
</evidence>
<evidence type="ECO:0000313" key="3">
    <source>
        <dbReference type="Proteomes" id="UP000029004"/>
    </source>
</evidence>
<feature type="compositionally biased region" description="Basic and acidic residues" evidence="1">
    <location>
        <begin position="1"/>
        <end position="18"/>
    </location>
</feature>
<feature type="region of interest" description="Disordered" evidence="1">
    <location>
        <begin position="1"/>
        <end position="48"/>
    </location>
</feature>
<dbReference type="EMBL" id="JGZP01000017">
    <property type="protein sequence ID" value="KFI95415.1"/>
    <property type="molecule type" value="Genomic_DNA"/>
</dbReference>
<reference evidence="2 3" key="1">
    <citation type="submission" date="2014-03" db="EMBL/GenBank/DDBJ databases">
        <title>Genomics of Bifidobacteria.</title>
        <authorList>
            <person name="Ventura M."/>
            <person name="Milani C."/>
            <person name="Lugli G.A."/>
        </authorList>
    </citation>
    <scope>NUCLEOTIDE SEQUENCE [LARGE SCALE GENOMIC DNA]</scope>
    <source>
        <strain evidence="2 3">DSM 23968</strain>
    </source>
</reference>
<comment type="caution">
    <text evidence="2">The sequence shown here is derived from an EMBL/GenBank/DDBJ whole genome shotgun (WGS) entry which is preliminary data.</text>
</comment>
<evidence type="ECO:0000256" key="1">
    <source>
        <dbReference type="SAM" id="MobiDB-lite"/>
    </source>
</evidence>
<proteinExistence type="predicted"/>
<dbReference type="AlphaFoldDB" id="A0A087DIR5"/>
<protein>
    <submittedName>
        <fullName evidence="2">Uncharacterized protein</fullName>
    </submittedName>
</protein>